<evidence type="ECO:0000259" key="1">
    <source>
        <dbReference type="Pfam" id="PF03050"/>
    </source>
</evidence>
<feature type="domain" description="Transposase IS66 central" evidence="1">
    <location>
        <begin position="5"/>
        <end position="57"/>
    </location>
</feature>
<evidence type="ECO:0000313" key="2">
    <source>
        <dbReference type="EMBL" id="GAG91325.1"/>
    </source>
</evidence>
<proteinExistence type="predicted"/>
<comment type="caution">
    <text evidence="2">The sequence shown here is derived from an EMBL/GenBank/DDBJ whole genome shotgun (WGS) entry which is preliminary data.</text>
</comment>
<sequence>MIEVLGEESDGLLGCDYFSAYRKYMKDFNVMVQFCIAHLIRDSDKHTEEETKNQLERVREEIIETGINEAPG</sequence>
<dbReference type="EMBL" id="BART01024620">
    <property type="protein sequence ID" value="GAG91325.1"/>
    <property type="molecule type" value="Genomic_DNA"/>
</dbReference>
<feature type="non-terminal residue" evidence="2">
    <location>
        <position position="72"/>
    </location>
</feature>
<dbReference type="InterPro" id="IPR004291">
    <property type="entry name" value="Transposase_IS66_central"/>
</dbReference>
<name>X1B877_9ZZZZ</name>
<protein>
    <recommendedName>
        <fullName evidence="1">Transposase IS66 central domain-containing protein</fullName>
    </recommendedName>
</protein>
<accession>X1B877</accession>
<gene>
    <name evidence="2" type="ORF">S01H4_44407</name>
</gene>
<dbReference type="Pfam" id="PF03050">
    <property type="entry name" value="DDE_Tnp_IS66"/>
    <property type="match status" value="1"/>
</dbReference>
<dbReference type="AlphaFoldDB" id="X1B877"/>
<organism evidence="2">
    <name type="scientific">marine sediment metagenome</name>
    <dbReference type="NCBI Taxonomy" id="412755"/>
    <lineage>
        <taxon>unclassified sequences</taxon>
        <taxon>metagenomes</taxon>
        <taxon>ecological metagenomes</taxon>
    </lineage>
</organism>
<reference evidence="2" key="1">
    <citation type="journal article" date="2014" name="Front. Microbiol.">
        <title>High frequency of phylogenetically diverse reductive dehalogenase-homologous genes in deep subseafloor sedimentary metagenomes.</title>
        <authorList>
            <person name="Kawai M."/>
            <person name="Futagami T."/>
            <person name="Toyoda A."/>
            <person name="Takaki Y."/>
            <person name="Nishi S."/>
            <person name="Hori S."/>
            <person name="Arai W."/>
            <person name="Tsubouchi T."/>
            <person name="Morono Y."/>
            <person name="Uchiyama I."/>
            <person name="Ito T."/>
            <person name="Fujiyama A."/>
            <person name="Inagaki F."/>
            <person name="Takami H."/>
        </authorList>
    </citation>
    <scope>NUCLEOTIDE SEQUENCE</scope>
    <source>
        <strain evidence="2">Expedition CK06-06</strain>
    </source>
</reference>